<evidence type="ECO:0000256" key="4">
    <source>
        <dbReference type="ARBA" id="ARBA00022842"/>
    </source>
</evidence>
<evidence type="ECO:0008006" key="8">
    <source>
        <dbReference type="Google" id="ProtNLM"/>
    </source>
</evidence>
<dbReference type="OrthoDB" id="9785695at2"/>
<dbReference type="Gene3D" id="3.40.190.80">
    <property type="match status" value="1"/>
</dbReference>
<dbReference type="AlphaFoldDB" id="A0A1C7P1E5"/>
<protein>
    <recommendedName>
        <fullName evidence="8">Inositol monophosphatase</fullName>
    </recommendedName>
</protein>
<comment type="similarity">
    <text evidence="1">Belongs to the inositol monophosphatase superfamily.</text>
</comment>
<dbReference type="GO" id="GO:0007165">
    <property type="term" value="P:signal transduction"/>
    <property type="evidence" value="ECO:0007669"/>
    <property type="project" value="TreeGrafter"/>
</dbReference>
<dbReference type="STRING" id="1612624.ADU59_13995"/>
<organism evidence="6 7">
    <name type="scientific">Pararhizobium polonicum</name>
    <dbReference type="NCBI Taxonomy" id="1612624"/>
    <lineage>
        <taxon>Bacteria</taxon>
        <taxon>Pseudomonadati</taxon>
        <taxon>Pseudomonadota</taxon>
        <taxon>Alphaproteobacteria</taxon>
        <taxon>Hyphomicrobiales</taxon>
        <taxon>Rhizobiaceae</taxon>
        <taxon>Rhizobium/Agrobacterium group</taxon>
        <taxon>Pararhizobium</taxon>
    </lineage>
</organism>
<dbReference type="PANTHER" id="PTHR20854:SF4">
    <property type="entry name" value="INOSITOL-1-MONOPHOSPHATASE-RELATED"/>
    <property type="match status" value="1"/>
</dbReference>
<dbReference type="SUPFAM" id="SSF56655">
    <property type="entry name" value="Carbohydrate phosphatase"/>
    <property type="match status" value="1"/>
</dbReference>
<proteinExistence type="inferred from homology"/>
<dbReference type="Gene3D" id="3.30.540.10">
    <property type="entry name" value="Fructose-1,6-Bisphosphatase, subunit A, domain 1"/>
    <property type="match status" value="1"/>
</dbReference>
<dbReference type="InterPro" id="IPR000760">
    <property type="entry name" value="Inositol_monophosphatase-like"/>
</dbReference>
<keyword evidence="2 5" id="KW-0479">Metal-binding</keyword>
<feature type="binding site" evidence="5">
    <location>
        <position position="216"/>
    </location>
    <ligand>
        <name>Mg(2+)</name>
        <dbReference type="ChEBI" id="CHEBI:18420"/>
        <label>1</label>
        <note>catalytic</note>
    </ligand>
</feature>
<dbReference type="GO" id="GO:0046872">
    <property type="term" value="F:metal ion binding"/>
    <property type="evidence" value="ECO:0007669"/>
    <property type="project" value="UniProtKB-KW"/>
</dbReference>
<dbReference type="GO" id="GO:0008934">
    <property type="term" value="F:inositol monophosphate 1-phosphatase activity"/>
    <property type="evidence" value="ECO:0007669"/>
    <property type="project" value="TreeGrafter"/>
</dbReference>
<keyword evidence="3" id="KW-0378">Hydrolase</keyword>
<evidence type="ECO:0000256" key="3">
    <source>
        <dbReference type="ARBA" id="ARBA00022801"/>
    </source>
</evidence>
<gene>
    <name evidence="6" type="ORF">ADU59_13995</name>
</gene>
<reference evidence="6 7" key="1">
    <citation type="journal article" date="2016" name="Syst. Appl. Microbiol.">
        <title>Pararhizobium polonicum sp. nov. isolated from tumors on stone fruit rootstocks.</title>
        <authorList>
            <person name="Pulawska J."/>
            <person name="Kuzmanovic N."/>
            <person name="Willems A."/>
            <person name="Pothier J.F."/>
        </authorList>
    </citation>
    <scope>NUCLEOTIDE SEQUENCE [LARGE SCALE GENOMIC DNA]</scope>
    <source>
        <strain evidence="6 7">F5.1</strain>
    </source>
</reference>
<keyword evidence="7" id="KW-1185">Reference proteome</keyword>
<dbReference type="Proteomes" id="UP000093111">
    <property type="component" value="Unassembled WGS sequence"/>
</dbReference>
<keyword evidence="4 5" id="KW-0460">Magnesium</keyword>
<evidence type="ECO:0000313" key="6">
    <source>
        <dbReference type="EMBL" id="OBZ95091.1"/>
    </source>
</evidence>
<dbReference type="Pfam" id="PF00459">
    <property type="entry name" value="Inositol_P"/>
    <property type="match status" value="1"/>
</dbReference>
<feature type="binding site" evidence="5">
    <location>
        <position position="73"/>
    </location>
    <ligand>
        <name>Mg(2+)</name>
        <dbReference type="ChEBI" id="CHEBI:18420"/>
        <label>1</label>
        <note>catalytic</note>
    </ligand>
</feature>
<feature type="binding site" evidence="5">
    <location>
        <position position="90"/>
    </location>
    <ligand>
        <name>Mg(2+)</name>
        <dbReference type="ChEBI" id="CHEBI:18420"/>
        <label>2</label>
    </ligand>
</feature>
<evidence type="ECO:0000256" key="2">
    <source>
        <dbReference type="ARBA" id="ARBA00022723"/>
    </source>
</evidence>
<accession>A0A1C7P1E5</accession>
<dbReference type="PRINTS" id="PR00377">
    <property type="entry name" value="IMPHPHTASES"/>
</dbReference>
<sequence>MTDTSSLKARYDFATALIRDAGDLAHGYFKNRDSLTIKSKGLQDMASEADLNTEILIRDRLAISFPQDAFLGEETGLSAFAPEQGIWVVDPIDGTQPFVSGMSSWCVSIAFVQNNVLRFGMVYAPERGELFAGGEDFPATLNGKPVSRHPGKTIKDGIVGVGYSPRVTPDEFLPIFERFLKNGGMFYRDGSGALTLCYVACGRLLGYIEPHINSWDCLGAIAVIRAAGLKTNDFLANDGLNKGNRVLAGNETVYAELEKIYDN</sequence>
<dbReference type="PROSITE" id="PS00629">
    <property type="entry name" value="IMP_1"/>
    <property type="match status" value="1"/>
</dbReference>
<dbReference type="RefSeq" id="WP_068954908.1">
    <property type="nucleotide sequence ID" value="NZ_LGLV01000008.1"/>
</dbReference>
<dbReference type="EMBL" id="LGLV01000008">
    <property type="protein sequence ID" value="OBZ95091.1"/>
    <property type="molecule type" value="Genomic_DNA"/>
</dbReference>
<feature type="binding site" evidence="5">
    <location>
        <position position="92"/>
    </location>
    <ligand>
        <name>Mg(2+)</name>
        <dbReference type="ChEBI" id="CHEBI:18420"/>
        <label>1</label>
        <note>catalytic</note>
    </ligand>
</feature>
<evidence type="ECO:0000256" key="5">
    <source>
        <dbReference type="PIRSR" id="PIRSR600760-2"/>
    </source>
</evidence>
<dbReference type="InterPro" id="IPR020583">
    <property type="entry name" value="Inositol_monoP_metal-BS"/>
</dbReference>
<feature type="binding site" evidence="5">
    <location>
        <position position="93"/>
    </location>
    <ligand>
        <name>Mg(2+)</name>
        <dbReference type="ChEBI" id="CHEBI:18420"/>
        <label>2</label>
    </ligand>
</feature>
<dbReference type="GO" id="GO:0006020">
    <property type="term" value="P:inositol metabolic process"/>
    <property type="evidence" value="ECO:0007669"/>
    <property type="project" value="TreeGrafter"/>
</dbReference>
<name>A0A1C7P1E5_9HYPH</name>
<comment type="caution">
    <text evidence="6">The sequence shown here is derived from an EMBL/GenBank/DDBJ whole genome shotgun (WGS) entry which is preliminary data.</text>
</comment>
<evidence type="ECO:0000313" key="7">
    <source>
        <dbReference type="Proteomes" id="UP000093111"/>
    </source>
</evidence>
<comment type="cofactor">
    <cofactor evidence="5">
        <name>Mg(2+)</name>
        <dbReference type="ChEBI" id="CHEBI:18420"/>
    </cofactor>
</comment>
<evidence type="ECO:0000256" key="1">
    <source>
        <dbReference type="ARBA" id="ARBA00009759"/>
    </source>
</evidence>
<dbReference type="PANTHER" id="PTHR20854">
    <property type="entry name" value="INOSITOL MONOPHOSPHATASE"/>
    <property type="match status" value="1"/>
</dbReference>